<accession>A0A1G2CQD2</accession>
<gene>
    <name evidence="1" type="ORF">A2430_02420</name>
</gene>
<evidence type="ECO:0000313" key="2">
    <source>
        <dbReference type="Proteomes" id="UP000177246"/>
    </source>
</evidence>
<comment type="caution">
    <text evidence="1">The sequence shown here is derived from an EMBL/GenBank/DDBJ whole genome shotgun (WGS) entry which is preliminary data.</text>
</comment>
<proteinExistence type="predicted"/>
<evidence type="ECO:0008006" key="3">
    <source>
        <dbReference type="Google" id="ProtNLM"/>
    </source>
</evidence>
<name>A0A1G2CQD2_9BACT</name>
<reference evidence="1 2" key="1">
    <citation type="journal article" date="2016" name="Nat. Commun.">
        <title>Thousands of microbial genomes shed light on interconnected biogeochemical processes in an aquifer system.</title>
        <authorList>
            <person name="Anantharaman K."/>
            <person name="Brown C.T."/>
            <person name="Hug L.A."/>
            <person name="Sharon I."/>
            <person name="Castelle C.J."/>
            <person name="Probst A.J."/>
            <person name="Thomas B.C."/>
            <person name="Singh A."/>
            <person name="Wilkins M.J."/>
            <person name="Karaoz U."/>
            <person name="Brodie E.L."/>
            <person name="Williams K.H."/>
            <person name="Hubbard S.S."/>
            <person name="Banfield J.F."/>
        </authorList>
    </citation>
    <scope>NUCLEOTIDE SEQUENCE [LARGE SCALE GENOMIC DNA]</scope>
</reference>
<dbReference type="AlphaFoldDB" id="A0A1G2CQD2"/>
<dbReference type="Proteomes" id="UP000177246">
    <property type="component" value="Unassembled WGS sequence"/>
</dbReference>
<dbReference type="Gene3D" id="2.40.50.140">
    <property type="entry name" value="Nucleic acid-binding proteins"/>
    <property type="match status" value="1"/>
</dbReference>
<dbReference type="EMBL" id="MHLF01000020">
    <property type="protein sequence ID" value="OGZ03412.1"/>
    <property type="molecule type" value="Genomic_DNA"/>
</dbReference>
<dbReference type="InterPro" id="IPR012340">
    <property type="entry name" value="NA-bd_OB-fold"/>
</dbReference>
<protein>
    <recommendedName>
        <fullName evidence="3">CSD domain-containing protein</fullName>
    </recommendedName>
</protein>
<sequence length="105" mass="12316">MELGTVDFFSNEKRYGYIATSKKGEKIYFRLNDGMKIEAGSNEPQFSDFKLGKNPEEGDYIVFKRSRNLEGPKASPWGFERDFRKAEQKIYTHDLKVMLQATHRR</sequence>
<dbReference type="SUPFAM" id="SSF50249">
    <property type="entry name" value="Nucleic acid-binding proteins"/>
    <property type="match status" value="1"/>
</dbReference>
<organism evidence="1 2">
    <name type="scientific">Candidatus Liptonbacteria bacterium RIFOXYC1_FULL_36_8</name>
    <dbReference type="NCBI Taxonomy" id="1798655"/>
    <lineage>
        <taxon>Bacteria</taxon>
        <taxon>Candidatus Liptoniibacteriota</taxon>
    </lineage>
</organism>
<evidence type="ECO:0000313" key="1">
    <source>
        <dbReference type="EMBL" id="OGZ03412.1"/>
    </source>
</evidence>